<evidence type="ECO:0000313" key="2">
    <source>
        <dbReference type="EMBL" id="KAJ1606246.1"/>
    </source>
</evidence>
<organism evidence="2">
    <name type="scientific">Cryptosporidium canis</name>
    <dbReference type="NCBI Taxonomy" id="195482"/>
    <lineage>
        <taxon>Eukaryota</taxon>
        <taxon>Sar</taxon>
        <taxon>Alveolata</taxon>
        <taxon>Apicomplexa</taxon>
        <taxon>Conoidasida</taxon>
        <taxon>Coccidia</taxon>
        <taxon>Eucoccidiorida</taxon>
        <taxon>Eimeriorina</taxon>
        <taxon>Cryptosporidiidae</taxon>
        <taxon>Cryptosporidium</taxon>
    </lineage>
</organism>
<dbReference type="EMBL" id="JAPCXC010000082">
    <property type="protein sequence ID" value="KAJ1606246.1"/>
    <property type="molecule type" value="Genomic_DNA"/>
</dbReference>
<sequence length="931" mass="106765">MSRVSRFGYLEVDQEALGVFEREEGLDIDQGQLVESQYIYFNSTSLGDVLVYNRLSNTLFRIGGNEIFEYRLPKLYEQEFSDRPQQLAMHVGALEEGLDSSLAFLAYIQEDCAENQKLLVVRKVTIDEEEEDESEPVHSDGQAQTRSRFRWTEVDYIETKIYFENSQVLRGIVWWENVPHTDRERGMGGEDASESLGLGCPSILMVTSSKLILFSLTDHGIQPMWQIHHESLRFWYNMEFQCLLLQTGPNLLTPFINIGMGHRQRPIRLQTLELILDSELRQTDIYLLKIYGSLYCVHADYNSRRISLRDLFNPESPDLVLDIRENFQEFTLAVIDNVIVVISLHGRKMFGLFDIKLVKESSKKNLEDSNNTSETSVDDNSSYYMVPTLFNDEFTDNIIVCNYDSSRNKTYKESLSGIRSLDLNSYFVLLLNSSNNIVIKLGLNKIQYSRLTLCSGLLVDSIVTSSGSKDDEVPGETISVEKMDLLPFISNRSQVWDIVLLERLKKLADSEIQGGIKEGPRTYPKSLTLTLEIIRVKADLKMRVRQEYYDILLDLILFFGRESLLQFALQYHIIEDSRKILRKLYCLYLINKEEQEASGETEQGRVKFDESVGLPRDLNQFKIRDVSWLEQVCLDTAYRMNNVKILMEILIYNKEYRRAIRVLRERSGRRVMVKGADYKEISIETIILTLSKENQTCRYPIYNILYKLGNDVKLQESDPTLLKDVIKEVQEWINAYFDQVERINDLIMQSKSDPSKAEGCSFYIIGRPNISRCNIWLPDLINLKDLDGNRELMSSEYAQECDGKLDTSDSETEKGSLKTRDTKKSSTLESVYVSAAESNETFPVNGSVSEGGSEMSRSYNNSSNSSSSSTTKAPLKSEFLEDHLDQRHSNGKSPLLQYEPGILASSSIYMDNSSLDSSYSSDSSSSFNSYE</sequence>
<feature type="compositionally biased region" description="Basic and acidic residues" evidence="1">
    <location>
        <begin position="878"/>
        <end position="888"/>
    </location>
</feature>
<dbReference type="GO" id="GO:0035658">
    <property type="term" value="C:Mon1-Ccz1 complex"/>
    <property type="evidence" value="ECO:0007669"/>
    <property type="project" value="InterPro"/>
</dbReference>
<evidence type="ECO:0000256" key="1">
    <source>
        <dbReference type="SAM" id="MobiDB-lite"/>
    </source>
</evidence>
<dbReference type="PANTHER" id="PTHR12897:SF4">
    <property type="entry name" value="REGULATOR OF MON1-CCZ1 COMPLEX"/>
    <property type="match status" value="1"/>
</dbReference>
<evidence type="ECO:0008006" key="3">
    <source>
        <dbReference type="Google" id="ProtNLM"/>
    </source>
</evidence>
<dbReference type="Proteomes" id="UP001067231">
    <property type="component" value="Unassembled WGS sequence"/>
</dbReference>
<accession>A0A9D5DHJ8</accession>
<reference evidence="2" key="1">
    <citation type="submission" date="2022-10" db="EMBL/GenBank/DDBJ databases">
        <title>Adaptive evolution leads to modifications in subtelomeric GC content in a zoonotic Cryptosporidium species.</title>
        <authorList>
            <person name="Li J."/>
            <person name="Feng Y."/>
            <person name="Xiao L."/>
        </authorList>
    </citation>
    <scope>NUCLEOTIDE SEQUENCE</scope>
    <source>
        <strain evidence="2">33844</strain>
    </source>
</reference>
<protein>
    <recommendedName>
        <fullName evidence="3">Mic1 domain-containing protein</fullName>
    </recommendedName>
</protein>
<dbReference type="OrthoDB" id="264532at2759"/>
<name>A0A9D5DHJ8_9CRYT</name>
<dbReference type="AlphaFoldDB" id="A0A9D5DHJ8"/>
<feature type="region of interest" description="Disordered" evidence="1">
    <location>
        <begin position="799"/>
        <end position="823"/>
    </location>
</feature>
<feature type="region of interest" description="Disordered" evidence="1">
    <location>
        <begin position="842"/>
        <end position="897"/>
    </location>
</feature>
<comment type="caution">
    <text evidence="2">The sequence shown here is derived from an EMBL/GenBank/DDBJ whole genome shotgun (WGS) entry which is preliminary data.</text>
</comment>
<dbReference type="GO" id="GO:0031902">
    <property type="term" value="C:late endosome membrane"/>
    <property type="evidence" value="ECO:0007669"/>
    <property type="project" value="TreeGrafter"/>
</dbReference>
<dbReference type="GO" id="GO:0010506">
    <property type="term" value="P:regulation of autophagy"/>
    <property type="evidence" value="ECO:0007669"/>
    <property type="project" value="InterPro"/>
</dbReference>
<proteinExistence type="predicted"/>
<feature type="compositionally biased region" description="Low complexity" evidence="1">
    <location>
        <begin position="856"/>
        <end position="869"/>
    </location>
</feature>
<dbReference type="PANTHER" id="PTHR12897">
    <property type="entry name" value="COLON CANCER-ASSOCIATED PROTEIN MIC1"/>
    <property type="match status" value="1"/>
</dbReference>
<dbReference type="InterPro" id="IPR040371">
    <property type="entry name" value="RMC1"/>
</dbReference>
<dbReference type="GO" id="GO:0005765">
    <property type="term" value="C:lysosomal membrane"/>
    <property type="evidence" value="ECO:0007669"/>
    <property type="project" value="TreeGrafter"/>
</dbReference>
<feature type="compositionally biased region" description="Basic and acidic residues" evidence="1">
    <location>
        <begin position="801"/>
        <end position="823"/>
    </location>
</feature>
<gene>
    <name evidence="2" type="ORF">OJ253_2831</name>
</gene>